<feature type="domain" description="Peptidase C1A papain C-terminal" evidence="2">
    <location>
        <begin position="2"/>
        <end position="53"/>
    </location>
</feature>
<dbReference type="InterPro" id="IPR038765">
    <property type="entry name" value="Papain-like_cys_pep_sf"/>
</dbReference>
<name>A0A4S2MJ93_OPIFE</name>
<dbReference type="Proteomes" id="UP000308267">
    <property type="component" value="Unassembled WGS sequence"/>
</dbReference>
<reference evidence="3 4" key="1">
    <citation type="journal article" date="2019" name="BMC Genomics">
        <title>New insights from Opisthorchis felineus genome: update on genomics of the epidemiologically important liver flukes.</title>
        <authorList>
            <person name="Ershov N.I."/>
            <person name="Mordvinov V.A."/>
            <person name="Prokhortchouk E.B."/>
            <person name="Pakharukova M.Y."/>
            <person name="Gunbin K.V."/>
            <person name="Ustyantsev K."/>
            <person name="Genaev M.A."/>
            <person name="Blinov A.G."/>
            <person name="Mazur A."/>
            <person name="Boulygina E."/>
            <person name="Tsygankova S."/>
            <person name="Khrameeva E."/>
            <person name="Chekanov N."/>
            <person name="Fan G."/>
            <person name="Xiao A."/>
            <person name="Zhang H."/>
            <person name="Xu X."/>
            <person name="Yang H."/>
            <person name="Solovyev V."/>
            <person name="Lee S.M."/>
            <person name="Liu X."/>
            <person name="Afonnikov D.A."/>
            <person name="Skryabin K.G."/>
        </authorList>
    </citation>
    <scope>NUCLEOTIDE SEQUENCE [LARGE SCALE GENOMIC DNA]</scope>
    <source>
        <strain evidence="3">AK-0245</strain>
        <tissue evidence="3">Whole organism</tissue>
    </source>
</reference>
<evidence type="ECO:0000259" key="2">
    <source>
        <dbReference type="Pfam" id="PF00112"/>
    </source>
</evidence>
<dbReference type="OrthoDB" id="6286504at2759"/>
<gene>
    <name evidence="3" type="ORF">CRM22_000983</name>
</gene>
<proteinExistence type="inferred from homology"/>
<dbReference type="EMBL" id="SJOL01001912">
    <property type="protein sequence ID" value="TGZ74347.1"/>
    <property type="molecule type" value="Genomic_DNA"/>
</dbReference>
<keyword evidence="4" id="KW-1185">Reference proteome</keyword>
<evidence type="ECO:0000313" key="4">
    <source>
        <dbReference type="Proteomes" id="UP000308267"/>
    </source>
</evidence>
<comment type="caution">
    <text evidence="3">The sequence shown here is derived from an EMBL/GenBank/DDBJ whole genome shotgun (WGS) entry which is preliminary data.</text>
</comment>
<dbReference type="GO" id="GO:0006508">
    <property type="term" value="P:proteolysis"/>
    <property type="evidence" value="ECO:0007669"/>
    <property type="project" value="InterPro"/>
</dbReference>
<dbReference type="PROSITE" id="PS00639">
    <property type="entry name" value="THIOL_PROTEASE_HIS"/>
    <property type="match status" value="1"/>
</dbReference>
<sequence>MGHAILAVGYGEEDGVPYRIIKNTYGPRWGDNGYMRIRRGVNRCGVATSALYPRL</sequence>
<dbReference type="InterPro" id="IPR000668">
    <property type="entry name" value="Peptidase_C1A_C"/>
</dbReference>
<comment type="similarity">
    <text evidence="1">Belongs to the peptidase C1 family.</text>
</comment>
<dbReference type="PANTHER" id="PTHR12411">
    <property type="entry name" value="CYSTEINE PROTEASE FAMILY C1-RELATED"/>
    <property type="match status" value="1"/>
</dbReference>
<protein>
    <recommendedName>
        <fullName evidence="2">Peptidase C1A papain C-terminal domain-containing protein</fullName>
    </recommendedName>
</protein>
<dbReference type="InterPro" id="IPR013128">
    <property type="entry name" value="Peptidase_C1A"/>
</dbReference>
<dbReference type="InterPro" id="IPR025660">
    <property type="entry name" value="Pept_his_AS"/>
</dbReference>
<dbReference type="STRING" id="147828.A0A4S2MJ93"/>
<organism evidence="3 4">
    <name type="scientific">Opisthorchis felineus</name>
    <dbReference type="NCBI Taxonomy" id="147828"/>
    <lineage>
        <taxon>Eukaryota</taxon>
        <taxon>Metazoa</taxon>
        <taxon>Spiralia</taxon>
        <taxon>Lophotrochozoa</taxon>
        <taxon>Platyhelminthes</taxon>
        <taxon>Trematoda</taxon>
        <taxon>Digenea</taxon>
        <taxon>Opisthorchiida</taxon>
        <taxon>Opisthorchiata</taxon>
        <taxon>Opisthorchiidae</taxon>
        <taxon>Opisthorchis</taxon>
    </lineage>
</organism>
<dbReference type="SUPFAM" id="SSF54001">
    <property type="entry name" value="Cysteine proteinases"/>
    <property type="match status" value="1"/>
</dbReference>
<dbReference type="Pfam" id="PF00112">
    <property type="entry name" value="Peptidase_C1"/>
    <property type="match status" value="1"/>
</dbReference>
<evidence type="ECO:0000313" key="3">
    <source>
        <dbReference type="EMBL" id="TGZ74347.1"/>
    </source>
</evidence>
<dbReference type="Gene3D" id="3.90.70.10">
    <property type="entry name" value="Cysteine proteinases"/>
    <property type="match status" value="1"/>
</dbReference>
<accession>A0A4S2MJ93</accession>
<dbReference type="AlphaFoldDB" id="A0A4S2MJ93"/>
<evidence type="ECO:0000256" key="1">
    <source>
        <dbReference type="ARBA" id="ARBA00008455"/>
    </source>
</evidence>
<dbReference type="GO" id="GO:0008234">
    <property type="term" value="F:cysteine-type peptidase activity"/>
    <property type="evidence" value="ECO:0007669"/>
    <property type="project" value="InterPro"/>
</dbReference>